<feature type="transmembrane region" description="Helical" evidence="1">
    <location>
        <begin position="408"/>
        <end position="426"/>
    </location>
</feature>
<feature type="transmembrane region" description="Helical" evidence="1">
    <location>
        <begin position="151"/>
        <end position="171"/>
    </location>
</feature>
<dbReference type="PANTHER" id="PTHR16214:SF3">
    <property type="entry name" value="TRANSMEMBRANE PROTEIN 260"/>
    <property type="match status" value="1"/>
</dbReference>
<feature type="transmembrane region" description="Helical" evidence="1">
    <location>
        <begin position="295"/>
        <end position="320"/>
    </location>
</feature>
<dbReference type="EMBL" id="JALLAZ020000523">
    <property type="protein sequence ID" value="KAL3793179.1"/>
    <property type="molecule type" value="Genomic_DNA"/>
</dbReference>
<dbReference type="AlphaFoldDB" id="A0ABD3PYG6"/>
<feature type="transmembrane region" description="Helical" evidence="1">
    <location>
        <begin position="177"/>
        <end position="206"/>
    </location>
</feature>
<keyword evidence="3" id="KW-1185">Reference proteome</keyword>
<keyword evidence="1" id="KW-1133">Transmembrane helix</keyword>
<feature type="transmembrane region" description="Helical" evidence="1">
    <location>
        <begin position="380"/>
        <end position="401"/>
    </location>
</feature>
<accession>A0ABD3PYG6</accession>
<keyword evidence="1" id="KW-0472">Membrane</keyword>
<feature type="transmembrane region" description="Helical" evidence="1">
    <location>
        <begin position="12"/>
        <end position="37"/>
    </location>
</feature>
<proteinExistence type="predicted"/>
<sequence>MLAAGNDSNLSAPVFLLTAAITFAVYASTVSTSIAGGDAGELVAEGCTLGTSHPPGYPLYTIIVYFVTAMGKRWYRSLPPAYLVNIASCAFGSISSGFISLVVYMLTKNYGRVTTAKNQRNVLRCATALSAGLTCSFSPLMWQYNTTSEVFALHNLFVALIVYVLVIYSAKPNSNCVIAFGSFICGLALTNQHTSILLIIPVVGYVFYMSSMLFKPKLLLMSSLSFLVGMSFYSLLPILAIRRPHAGSWGDVTSMSGIIHHFLRRDYGTMRLYSGNDTASEGAITRCLSWAEDFISHQLCGLSLLFHSALGLICVLSQLLRRVPTALAMKKRERMKKGVNPLSEVWKTILFALIFYLFVFHSLSNLPLSNPLLYGIHQRFWMHPNILMFMLIGIGGQKLILSASNGSPSQLLAFTSMVLSLPFVAYQKNFSISDQSANNHFRNYAMAVLSPLPSNSLLLINYDQQWTSVRYLQECEGIRNDITSINLSMMTFEWWESKRKLYTGVSFPGTHYTKGNTLPWKNGGFAFSEFVDANVGRFGTNIFVGGRLNFEDPQYNEKYEEQPFGLVRRIQTRERTSASAESYRSESLKAWRIIASHLSSDLPCEKNYPLSTWENTIRREFFDHLVSRSTFLLDIALTEKQNSTGMPHRTLPSIAEAAAWLELAQSWDKDTYARQSSMKKNLGLAYMNIVRSKDTGNFPIIENIFGDSNQHRRNWWTGASDDNWKEWATHLWKAEWETFLSLESSKAEPGYMQIKNIYESVMNSSRAKSNLR</sequence>
<gene>
    <name evidence="2" type="ORF">ACHAW5_001407</name>
</gene>
<dbReference type="Proteomes" id="UP001530315">
    <property type="component" value="Unassembled WGS sequence"/>
</dbReference>
<evidence type="ECO:0000313" key="3">
    <source>
        <dbReference type="Proteomes" id="UP001530315"/>
    </source>
</evidence>
<comment type="caution">
    <text evidence="2">The sequence shown here is derived from an EMBL/GenBank/DDBJ whole genome shotgun (WGS) entry which is preliminary data.</text>
</comment>
<feature type="transmembrane region" description="Helical" evidence="1">
    <location>
        <begin position="218"/>
        <end position="241"/>
    </location>
</feature>
<protein>
    <recommendedName>
        <fullName evidence="4">DUF2723 domain-containing protein</fullName>
    </recommendedName>
</protein>
<evidence type="ECO:0008006" key="4">
    <source>
        <dbReference type="Google" id="ProtNLM"/>
    </source>
</evidence>
<name>A0ABD3PYG6_9STRA</name>
<evidence type="ECO:0000313" key="2">
    <source>
        <dbReference type="EMBL" id="KAL3793179.1"/>
    </source>
</evidence>
<dbReference type="PANTHER" id="PTHR16214">
    <property type="entry name" value="TRANSMEMBRANE PROTEIN 260"/>
    <property type="match status" value="1"/>
</dbReference>
<dbReference type="InterPro" id="IPR052724">
    <property type="entry name" value="GT117_domain-containing"/>
</dbReference>
<reference evidence="2 3" key="1">
    <citation type="submission" date="2024-10" db="EMBL/GenBank/DDBJ databases">
        <title>Updated reference genomes for cyclostephanoid diatoms.</title>
        <authorList>
            <person name="Roberts W.R."/>
            <person name="Alverson A.J."/>
        </authorList>
    </citation>
    <scope>NUCLEOTIDE SEQUENCE [LARGE SCALE GENOMIC DNA]</scope>
    <source>
        <strain evidence="2 3">AJA276-08</strain>
    </source>
</reference>
<keyword evidence="1" id="KW-0812">Transmembrane</keyword>
<evidence type="ECO:0000256" key="1">
    <source>
        <dbReference type="SAM" id="Phobius"/>
    </source>
</evidence>
<dbReference type="InterPro" id="IPR021280">
    <property type="entry name" value="TMEM260-like"/>
</dbReference>
<feature type="transmembrane region" description="Helical" evidence="1">
    <location>
        <begin position="57"/>
        <end position="75"/>
    </location>
</feature>
<dbReference type="Pfam" id="PF11028">
    <property type="entry name" value="TMEM260-like"/>
    <property type="match status" value="1"/>
</dbReference>
<organism evidence="2 3">
    <name type="scientific">Stephanodiscus triporus</name>
    <dbReference type="NCBI Taxonomy" id="2934178"/>
    <lineage>
        <taxon>Eukaryota</taxon>
        <taxon>Sar</taxon>
        <taxon>Stramenopiles</taxon>
        <taxon>Ochrophyta</taxon>
        <taxon>Bacillariophyta</taxon>
        <taxon>Coscinodiscophyceae</taxon>
        <taxon>Thalassiosirophycidae</taxon>
        <taxon>Stephanodiscales</taxon>
        <taxon>Stephanodiscaceae</taxon>
        <taxon>Stephanodiscus</taxon>
    </lineage>
</organism>
<feature type="transmembrane region" description="Helical" evidence="1">
    <location>
        <begin position="82"/>
        <end position="106"/>
    </location>
</feature>
<feature type="transmembrane region" description="Helical" evidence="1">
    <location>
        <begin position="341"/>
        <end position="360"/>
    </location>
</feature>